<evidence type="ECO:0000313" key="2">
    <source>
        <dbReference type="Proteomes" id="UP001214638"/>
    </source>
</evidence>
<proteinExistence type="predicted"/>
<keyword evidence="1" id="KW-0540">Nuclease</keyword>
<accession>A0AAD9PP88</accession>
<dbReference type="InterPro" id="IPR050410">
    <property type="entry name" value="CCR4/nocturin_mRNA_transcr"/>
</dbReference>
<name>A0AAD9PP88_9APIC</name>
<gene>
    <name evidence="1" type="ORF">BdWA1_001496</name>
</gene>
<feature type="non-terminal residue" evidence="1">
    <location>
        <position position="465"/>
    </location>
</feature>
<dbReference type="GO" id="GO:0005739">
    <property type="term" value="C:mitochondrion"/>
    <property type="evidence" value="ECO:0007669"/>
    <property type="project" value="TreeGrafter"/>
</dbReference>
<dbReference type="GO" id="GO:0000175">
    <property type="term" value="F:3'-5'-RNA exonuclease activity"/>
    <property type="evidence" value="ECO:0007669"/>
    <property type="project" value="TreeGrafter"/>
</dbReference>
<dbReference type="PANTHER" id="PTHR12121">
    <property type="entry name" value="CARBON CATABOLITE REPRESSOR PROTEIN 4"/>
    <property type="match status" value="1"/>
</dbReference>
<keyword evidence="1" id="KW-0378">Hydrolase</keyword>
<dbReference type="AlphaFoldDB" id="A0AAD9PP88"/>
<dbReference type="PANTHER" id="PTHR12121:SF37">
    <property type="entry name" value="2',5'-PHOSPHODIESTERASE 12"/>
    <property type="match status" value="1"/>
</dbReference>
<keyword evidence="1" id="KW-0255">Endonuclease</keyword>
<evidence type="ECO:0000313" key="1">
    <source>
        <dbReference type="EMBL" id="KAK2198481.1"/>
    </source>
</evidence>
<dbReference type="Gene3D" id="3.60.10.10">
    <property type="entry name" value="Endonuclease/exonuclease/phosphatase"/>
    <property type="match status" value="1"/>
</dbReference>
<organism evidence="1 2">
    <name type="scientific">Babesia duncani</name>
    <dbReference type="NCBI Taxonomy" id="323732"/>
    <lineage>
        <taxon>Eukaryota</taxon>
        <taxon>Sar</taxon>
        <taxon>Alveolata</taxon>
        <taxon>Apicomplexa</taxon>
        <taxon>Aconoidasida</taxon>
        <taxon>Piroplasmida</taxon>
        <taxon>Babesiidae</taxon>
        <taxon>Babesia</taxon>
    </lineage>
</organism>
<dbReference type="GO" id="GO:0000288">
    <property type="term" value="P:nuclear-transcribed mRNA catabolic process, deadenylation-dependent decay"/>
    <property type="evidence" value="ECO:0007669"/>
    <property type="project" value="TreeGrafter"/>
</dbReference>
<sequence length="465" mass="53090">DSCIDACESKMADASGSNYAFANLPPEGDKLSLHVDYKNKRINLERIKTEPISVTIGRLKRSLAKSFQIDEQNSFCVEFQSALFQQLDDQTTIEEALKLCAFISINDVLLQVYTNVPRLESITASERAIVGYPTFVNIKMDSPNFGSLKDVIVKWIGVNGVVVHEGSVFFPTPNMVGQQIKAQVSNITMKNDILESEWLTVEAAPEFHWQYRRVAKFNDLREESDLRVVSFNLLSPSYIQSLDAVKRFFPYCPMEYLHYNYRSQLALGELAMLNGDVVCLQECSSNVYYKYILPSMESTYHSWLTLKSSAVDEGSATLVRRDKFDIVDTLDKSFKNAVVSPTYTSLLDKFKDTWIGYSDGYFNKFHTIYQFACLRSKGHHGPEYIFIANTHLYFHPNGRHIRLLQAYVLMNEFEIFKSKIAQQHGINLNDACAFICGDFNAFPNEAVYNFVTSGKISLRHPDWSF</sequence>
<keyword evidence="2" id="KW-1185">Reference proteome</keyword>
<comment type="caution">
    <text evidence="1">The sequence shown here is derived from an EMBL/GenBank/DDBJ whole genome shotgun (WGS) entry which is preliminary data.</text>
</comment>
<dbReference type="GeneID" id="94335794"/>
<dbReference type="KEGG" id="bdw:94335794"/>
<dbReference type="GO" id="GO:0004519">
    <property type="term" value="F:endonuclease activity"/>
    <property type="evidence" value="ECO:0007669"/>
    <property type="project" value="UniProtKB-KW"/>
</dbReference>
<reference evidence="1" key="1">
    <citation type="journal article" date="2023" name="Nat. Microbiol.">
        <title>Babesia duncani multi-omics identifies virulence factors and drug targets.</title>
        <authorList>
            <person name="Singh P."/>
            <person name="Lonardi S."/>
            <person name="Liang Q."/>
            <person name="Vydyam P."/>
            <person name="Khabirova E."/>
            <person name="Fang T."/>
            <person name="Gihaz S."/>
            <person name="Thekkiniath J."/>
            <person name="Munshi M."/>
            <person name="Abel S."/>
            <person name="Ciampossin L."/>
            <person name="Batugedara G."/>
            <person name="Gupta M."/>
            <person name="Lu X.M."/>
            <person name="Lenz T."/>
            <person name="Chakravarty S."/>
            <person name="Cornillot E."/>
            <person name="Hu Y."/>
            <person name="Ma W."/>
            <person name="Gonzalez L.M."/>
            <person name="Sanchez S."/>
            <person name="Estrada K."/>
            <person name="Sanchez-Flores A."/>
            <person name="Montero E."/>
            <person name="Harb O.S."/>
            <person name="Le Roch K.G."/>
            <person name="Mamoun C.B."/>
        </authorList>
    </citation>
    <scope>NUCLEOTIDE SEQUENCE</scope>
    <source>
        <strain evidence="1">WA1</strain>
    </source>
</reference>
<feature type="non-terminal residue" evidence="1">
    <location>
        <position position="1"/>
    </location>
</feature>
<dbReference type="Proteomes" id="UP001214638">
    <property type="component" value="Unassembled WGS sequence"/>
</dbReference>
<protein>
    <submittedName>
        <fullName evidence="1">Bifunctional Endonuclease-exonuclease-phosphatase/Endonuclease-exonuclease-phosphatase superfamily</fullName>
    </submittedName>
</protein>
<dbReference type="SUPFAM" id="SSF56219">
    <property type="entry name" value="DNase I-like"/>
    <property type="match status" value="1"/>
</dbReference>
<dbReference type="InterPro" id="IPR036691">
    <property type="entry name" value="Endo/exonu/phosph_ase_sf"/>
</dbReference>
<dbReference type="EMBL" id="JALLKP010000001">
    <property type="protein sequence ID" value="KAK2198481.1"/>
    <property type="molecule type" value="Genomic_DNA"/>
</dbReference>
<dbReference type="RefSeq" id="XP_067805323.1">
    <property type="nucleotide sequence ID" value="XM_067946532.1"/>
</dbReference>